<dbReference type="SUPFAM" id="SSF55424">
    <property type="entry name" value="FAD/NAD-linked reductases, dimerisation (C-terminal) domain"/>
    <property type="match status" value="1"/>
</dbReference>
<comment type="caution">
    <text evidence="10">The sequence shown here is derived from an EMBL/GenBank/DDBJ whole genome shotgun (WGS) entry which is preliminary data.</text>
</comment>
<organism evidence="10 11">
    <name type="scientific">Lacticaseibacillus manihotivorans DSM 13343 = JCM 12514</name>
    <dbReference type="NCBI Taxonomy" id="1423769"/>
    <lineage>
        <taxon>Bacteria</taxon>
        <taxon>Bacillati</taxon>
        <taxon>Bacillota</taxon>
        <taxon>Bacilli</taxon>
        <taxon>Lactobacillales</taxon>
        <taxon>Lactobacillaceae</taxon>
        <taxon>Lacticaseibacillus</taxon>
    </lineage>
</organism>
<evidence type="ECO:0000256" key="7">
    <source>
        <dbReference type="ARBA" id="ARBA00023284"/>
    </source>
</evidence>
<evidence type="ECO:0000259" key="9">
    <source>
        <dbReference type="Pfam" id="PF07992"/>
    </source>
</evidence>
<sequence length="462" mass="49410">MKGGILMKVIVVGSSHGGYEAVRGIISEAPDTEIQWYEKGDFISFLSCGMQLYLEGVVKNVNDVRYETAGHARSQGVSVFVRQEVTALDPGEHTVTVHNLDDDSTRSEHYDKLVLSVGAVPAPLPVPGADLANVYAMRGRDWAIRLKAKTVDPTVQNVAVIGAGYIGVEAAEVFAKAGKHVTLIDVLPRALQLYLDEEFTDTLTQTMREHGIYPAMGQGVKQFTGTDGQVSGVETDAGTYPADLVIISAGIKPATNWLKGVVDLDTRGLIDVDAHQQTSVPDVYAVGDATLVPFAPTDGMARIALATVARRQGRTAAKNILGQPMTMPAVSGASALSVFDYHFASTGLKEGTADQFGVKTQSIFVTDTVRPQFVPDAAGNAKVAFKLTYDPATKRVLGAQIMSTRDVTANINAISLAVQGKMTLDDLAYADFFFQPGFDRPWNIINVATQAALLGKTTTEAE</sequence>
<evidence type="ECO:0000259" key="8">
    <source>
        <dbReference type="Pfam" id="PF02852"/>
    </source>
</evidence>
<keyword evidence="5" id="KW-0560">Oxidoreductase</keyword>
<dbReference type="Gene3D" id="3.30.390.30">
    <property type="match status" value="1"/>
</dbReference>
<dbReference type="InterPro" id="IPR016156">
    <property type="entry name" value="FAD/NAD-linked_Rdtase_dimer_sf"/>
</dbReference>
<dbReference type="GO" id="GO:0004601">
    <property type="term" value="F:peroxidase activity"/>
    <property type="evidence" value="ECO:0007669"/>
    <property type="project" value="UniProtKB-KW"/>
</dbReference>
<evidence type="ECO:0000256" key="2">
    <source>
        <dbReference type="ARBA" id="ARBA00009130"/>
    </source>
</evidence>
<comment type="similarity">
    <text evidence="2">Belongs to the class-III pyridine nucleotide-disulfide oxidoreductase family.</text>
</comment>
<evidence type="ECO:0000256" key="4">
    <source>
        <dbReference type="ARBA" id="ARBA00022827"/>
    </source>
</evidence>
<name>A0A0R1QG08_9LACO</name>
<dbReference type="Proteomes" id="UP000051790">
    <property type="component" value="Unassembled WGS sequence"/>
</dbReference>
<keyword evidence="6" id="KW-0558">Oxidation</keyword>
<dbReference type="PRINTS" id="PR00411">
    <property type="entry name" value="PNDRDTASEI"/>
</dbReference>
<dbReference type="PANTHER" id="PTHR43429:SF1">
    <property type="entry name" value="NAD(P)H SULFUR OXIDOREDUCTASE (COA-DEPENDENT)"/>
    <property type="match status" value="1"/>
</dbReference>
<proteinExistence type="inferred from homology"/>
<evidence type="ECO:0000256" key="5">
    <source>
        <dbReference type="ARBA" id="ARBA00023002"/>
    </source>
</evidence>
<dbReference type="PATRIC" id="fig|1423769.4.peg.1816"/>
<dbReference type="EMBL" id="AZEU01000198">
    <property type="protein sequence ID" value="KRL43438.1"/>
    <property type="molecule type" value="Genomic_DNA"/>
</dbReference>
<dbReference type="InterPro" id="IPR004099">
    <property type="entry name" value="Pyr_nucl-diS_OxRdtase_dimer"/>
</dbReference>
<dbReference type="InterPro" id="IPR036188">
    <property type="entry name" value="FAD/NAD-bd_sf"/>
</dbReference>
<dbReference type="PANTHER" id="PTHR43429">
    <property type="entry name" value="PYRIDINE NUCLEOTIDE-DISULFIDE OXIDOREDUCTASE DOMAIN-CONTAINING"/>
    <property type="match status" value="1"/>
</dbReference>
<keyword evidence="7" id="KW-0676">Redox-active center</keyword>
<dbReference type="Pfam" id="PF02852">
    <property type="entry name" value="Pyr_redox_dim"/>
    <property type="match status" value="1"/>
</dbReference>
<feature type="domain" description="FAD/NAD(P)-binding" evidence="9">
    <location>
        <begin position="7"/>
        <end position="313"/>
    </location>
</feature>
<keyword evidence="3" id="KW-0285">Flavoprotein</keyword>
<keyword evidence="11" id="KW-1185">Reference proteome</keyword>
<dbReference type="Pfam" id="PF07992">
    <property type="entry name" value="Pyr_redox_2"/>
    <property type="match status" value="1"/>
</dbReference>
<comment type="cofactor">
    <cofactor evidence="1">
        <name>FAD</name>
        <dbReference type="ChEBI" id="CHEBI:57692"/>
    </cofactor>
</comment>
<accession>A0A0R1QG08</accession>
<dbReference type="InterPro" id="IPR050260">
    <property type="entry name" value="FAD-bd_OxRdtase"/>
</dbReference>
<feature type="domain" description="Pyridine nucleotide-disulphide oxidoreductase dimerisation" evidence="8">
    <location>
        <begin position="337"/>
        <end position="439"/>
    </location>
</feature>
<evidence type="ECO:0000256" key="6">
    <source>
        <dbReference type="ARBA" id="ARBA00023097"/>
    </source>
</evidence>
<gene>
    <name evidence="10" type="ORF">FD01_GL001699</name>
</gene>
<evidence type="ECO:0000313" key="11">
    <source>
        <dbReference type="Proteomes" id="UP000051790"/>
    </source>
</evidence>
<keyword evidence="10" id="KW-0575">Peroxidase</keyword>
<evidence type="ECO:0000256" key="1">
    <source>
        <dbReference type="ARBA" id="ARBA00001974"/>
    </source>
</evidence>
<dbReference type="PRINTS" id="PR00368">
    <property type="entry name" value="FADPNR"/>
</dbReference>
<keyword evidence="4" id="KW-0274">FAD</keyword>
<evidence type="ECO:0000313" key="10">
    <source>
        <dbReference type="EMBL" id="KRL43438.1"/>
    </source>
</evidence>
<reference evidence="10 11" key="1">
    <citation type="journal article" date="2015" name="Genome Announc.">
        <title>Expanding the biotechnology potential of lactobacilli through comparative genomics of 213 strains and associated genera.</title>
        <authorList>
            <person name="Sun Z."/>
            <person name="Harris H.M."/>
            <person name="McCann A."/>
            <person name="Guo C."/>
            <person name="Argimon S."/>
            <person name="Zhang W."/>
            <person name="Yang X."/>
            <person name="Jeffery I.B."/>
            <person name="Cooney J.C."/>
            <person name="Kagawa T.F."/>
            <person name="Liu W."/>
            <person name="Song Y."/>
            <person name="Salvetti E."/>
            <person name="Wrobel A."/>
            <person name="Rasinkangas P."/>
            <person name="Parkhill J."/>
            <person name="Rea M.C."/>
            <person name="O'Sullivan O."/>
            <person name="Ritari J."/>
            <person name="Douillard F.P."/>
            <person name="Paul Ross R."/>
            <person name="Yang R."/>
            <person name="Briner A.E."/>
            <person name="Felis G.E."/>
            <person name="de Vos W.M."/>
            <person name="Barrangou R."/>
            <person name="Klaenhammer T.R."/>
            <person name="Caufield P.W."/>
            <person name="Cui Y."/>
            <person name="Zhang H."/>
            <person name="O'Toole P.W."/>
        </authorList>
    </citation>
    <scope>NUCLEOTIDE SEQUENCE [LARGE SCALE GENOMIC DNA]</scope>
    <source>
        <strain evidence="10 11">DSM 13343</strain>
    </source>
</reference>
<dbReference type="SUPFAM" id="SSF51905">
    <property type="entry name" value="FAD/NAD(P)-binding domain"/>
    <property type="match status" value="1"/>
</dbReference>
<protein>
    <submittedName>
        <fullName evidence="10">NADH peroxidase</fullName>
    </submittedName>
</protein>
<evidence type="ECO:0000256" key="3">
    <source>
        <dbReference type="ARBA" id="ARBA00022630"/>
    </source>
</evidence>
<dbReference type="InterPro" id="IPR023753">
    <property type="entry name" value="FAD/NAD-binding_dom"/>
</dbReference>
<dbReference type="Gene3D" id="3.50.50.60">
    <property type="entry name" value="FAD/NAD(P)-binding domain"/>
    <property type="match status" value="2"/>
</dbReference>
<dbReference type="AlphaFoldDB" id="A0A0R1QG08"/>